<name>A0AA38UBG7_9AGAR</name>
<dbReference type="GO" id="GO:0008654">
    <property type="term" value="P:phospholipid biosynthetic process"/>
    <property type="evidence" value="ECO:0007669"/>
    <property type="project" value="TreeGrafter"/>
</dbReference>
<keyword evidence="4" id="KW-1185">Reference proteome</keyword>
<keyword evidence="1" id="KW-1133">Transmembrane helix</keyword>
<evidence type="ECO:0000313" key="4">
    <source>
        <dbReference type="Proteomes" id="UP001163846"/>
    </source>
</evidence>
<feature type="transmembrane region" description="Helical" evidence="1">
    <location>
        <begin position="399"/>
        <end position="426"/>
    </location>
</feature>
<evidence type="ECO:0000313" key="3">
    <source>
        <dbReference type="EMBL" id="KAJ3832697.1"/>
    </source>
</evidence>
<evidence type="ECO:0000259" key="2">
    <source>
        <dbReference type="SMART" id="SM00563"/>
    </source>
</evidence>
<dbReference type="GO" id="GO:0016287">
    <property type="term" value="F:glycerone-phosphate O-acyltransferase activity"/>
    <property type="evidence" value="ECO:0007669"/>
    <property type="project" value="TreeGrafter"/>
</dbReference>
<evidence type="ECO:0000256" key="1">
    <source>
        <dbReference type="SAM" id="Phobius"/>
    </source>
</evidence>
<dbReference type="SUPFAM" id="SSF69593">
    <property type="entry name" value="Glycerol-3-phosphate (1)-acyltransferase"/>
    <property type="match status" value="2"/>
</dbReference>
<dbReference type="PANTHER" id="PTHR31605">
    <property type="entry name" value="GLYCEROL-3-PHOSPHATE O-ACYLTRANSFERASE 1"/>
    <property type="match status" value="1"/>
</dbReference>
<protein>
    <submittedName>
        <fullName evidence="3">Glycerol-3-phosphate O-acyltransferase</fullName>
    </submittedName>
</protein>
<gene>
    <name evidence="3" type="ORF">F5878DRAFT_547781</name>
</gene>
<dbReference type="PANTHER" id="PTHR31605:SF0">
    <property type="entry name" value="GLYCEROL-3-PHOSPHATE O-ACYLTRANSFERASE 1"/>
    <property type="match status" value="1"/>
</dbReference>
<feature type="domain" description="Phospholipid/glycerol acyltransferase" evidence="2">
    <location>
        <begin position="29"/>
        <end position="257"/>
    </location>
</feature>
<dbReference type="SMART" id="SM00563">
    <property type="entry name" value="PlsC"/>
    <property type="match status" value="1"/>
</dbReference>
<keyword evidence="1" id="KW-0472">Membrane</keyword>
<dbReference type="Pfam" id="PF01553">
    <property type="entry name" value="Acyltransferase"/>
    <property type="match status" value="2"/>
</dbReference>
<organism evidence="3 4">
    <name type="scientific">Lentinula raphanica</name>
    <dbReference type="NCBI Taxonomy" id="153919"/>
    <lineage>
        <taxon>Eukaryota</taxon>
        <taxon>Fungi</taxon>
        <taxon>Dikarya</taxon>
        <taxon>Basidiomycota</taxon>
        <taxon>Agaricomycotina</taxon>
        <taxon>Agaricomycetes</taxon>
        <taxon>Agaricomycetidae</taxon>
        <taxon>Agaricales</taxon>
        <taxon>Marasmiineae</taxon>
        <taxon>Omphalotaceae</taxon>
        <taxon>Lentinula</taxon>
    </lineage>
</organism>
<feature type="transmembrane region" description="Helical" evidence="1">
    <location>
        <begin position="486"/>
        <end position="508"/>
    </location>
</feature>
<dbReference type="Proteomes" id="UP001163846">
    <property type="component" value="Unassembled WGS sequence"/>
</dbReference>
<comment type="caution">
    <text evidence="3">The sequence shown here is derived from an EMBL/GenBank/DDBJ whole genome shotgun (WGS) entry which is preliminary data.</text>
</comment>
<dbReference type="GO" id="GO:0004366">
    <property type="term" value="F:glycerol-3-phosphate O-acyltransferase activity"/>
    <property type="evidence" value="ECO:0007669"/>
    <property type="project" value="TreeGrafter"/>
</dbReference>
<dbReference type="InterPro" id="IPR052744">
    <property type="entry name" value="GPAT/DAPAT"/>
</dbReference>
<sequence>MHFWKLIVNIFFREIRTRGAFNVPPEGPVIFVGAPHANQMLDPLLLSIHVYKETGRHVQFLAAAKSLQRRFVGAFSRLMESIPVVRASDNAKPGTGTVYLSDSDPCLVLGYNTSFTKEFAPRMQIQLGKLLNFASAEVVEVLSDSQLRIKQEFKSADGPTSNCTELLREQVAIIRSTGGSDGLEFKTVPYINQQEMYRYVYDRLKHGGSIGIFPEGGSHDRTDLLPLKAGVSTMALGAMANDPTTHVKIVPVGLSYFHPHKFRSRAVVEFGPAMDVPLELVGMFKKGGGEKREAVSKLLGLIYDALKTVTVRAPDYDTLMLVQAVRRLYKTPTQHLTLGQVVELNRRLLNGYAHFKDDLRIQKLRVDVLKYNRSLRDLGIRDHQVPRVQKTSWKIMGLLLYRLGLLIVWTVFALPGTILNGPIFILASIISKRKAKADLAASTVKVTGRDVLATWKGLIALGVAPLLYSFYALLVMLLAIQVNASFTWRVLSPISVFIALPLTSLAALKFGEAGMDVLKSLGPLIMTITPRQQHSLDNLRASREQLSNEVMEVIQDLAPELYDDFNPVRMQSMPAASTPPSAHVPSLWRRRTNVGGVDAQGMGLVHPMTWLDERLFGWSESPASGRDDEVLCMGDEFGDYDSAVSLKHDKTVNAAHAERYTMTRIRSYTRLRHSNTDMR</sequence>
<accession>A0AA38UBG7</accession>
<dbReference type="InterPro" id="IPR002123">
    <property type="entry name" value="Plipid/glycerol_acylTrfase"/>
</dbReference>
<reference evidence="3" key="1">
    <citation type="submission" date="2022-08" db="EMBL/GenBank/DDBJ databases">
        <authorList>
            <consortium name="DOE Joint Genome Institute"/>
            <person name="Min B."/>
            <person name="Riley R."/>
            <person name="Sierra-Patev S."/>
            <person name="Naranjo-Ortiz M."/>
            <person name="Looney B."/>
            <person name="Konkel Z."/>
            <person name="Slot J.C."/>
            <person name="Sakamoto Y."/>
            <person name="Steenwyk J.L."/>
            <person name="Rokas A."/>
            <person name="Carro J."/>
            <person name="Camarero S."/>
            <person name="Ferreira P."/>
            <person name="Molpeceres G."/>
            <person name="Ruiz-Duenas F.J."/>
            <person name="Serrano A."/>
            <person name="Henrissat B."/>
            <person name="Drula E."/>
            <person name="Hughes K.W."/>
            <person name="Mata J.L."/>
            <person name="Ishikawa N.K."/>
            <person name="Vargas-Isla R."/>
            <person name="Ushijima S."/>
            <person name="Smith C.A."/>
            <person name="Ahrendt S."/>
            <person name="Andreopoulos W."/>
            <person name="He G."/>
            <person name="Labutti K."/>
            <person name="Lipzen A."/>
            <person name="Ng V."/>
            <person name="Sandor L."/>
            <person name="Barry K."/>
            <person name="Martinez A.T."/>
            <person name="Xiao Y."/>
            <person name="Gibbons J.G."/>
            <person name="Terashima K."/>
            <person name="Hibbett D.S."/>
            <person name="Grigoriev I.V."/>
        </authorList>
    </citation>
    <scope>NUCLEOTIDE SEQUENCE</scope>
    <source>
        <strain evidence="3">TFB9207</strain>
    </source>
</reference>
<proteinExistence type="predicted"/>
<dbReference type="EMBL" id="MU806880">
    <property type="protein sequence ID" value="KAJ3832697.1"/>
    <property type="molecule type" value="Genomic_DNA"/>
</dbReference>
<feature type="transmembrane region" description="Helical" evidence="1">
    <location>
        <begin position="458"/>
        <end position="480"/>
    </location>
</feature>
<dbReference type="AlphaFoldDB" id="A0AA38UBG7"/>
<keyword evidence="1" id="KW-0812">Transmembrane</keyword>